<dbReference type="Gene3D" id="3.40.190.10">
    <property type="entry name" value="Periplasmic binding protein-like II"/>
    <property type="match status" value="1"/>
</dbReference>
<dbReference type="Gene3D" id="3.10.105.10">
    <property type="entry name" value="Dipeptide-binding Protein, Domain 3"/>
    <property type="match status" value="1"/>
</dbReference>
<dbReference type="Proteomes" id="UP000264980">
    <property type="component" value="Chromosome"/>
</dbReference>
<evidence type="ECO:0000256" key="2">
    <source>
        <dbReference type="ARBA" id="ARBA00022729"/>
    </source>
</evidence>
<dbReference type="InterPro" id="IPR050017">
    <property type="entry name" value="DppA_dipep"/>
</dbReference>
<evidence type="ECO:0000256" key="1">
    <source>
        <dbReference type="ARBA" id="ARBA00005695"/>
    </source>
</evidence>
<reference evidence="5 6" key="1">
    <citation type="submission" date="2016-01" db="EMBL/GenBank/DDBJ databases">
        <authorList>
            <person name="Oliw E.H."/>
        </authorList>
    </citation>
    <scope>NUCLEOTIDE SEQUENCE [LARGE SCALE GENOMIC DNA]</scope>
    <source>
        <strain evidence="5 6">MDcuke</strain>
    </source>
</reference>
<organism evidence="5 6">
    <name type="scientific">Erwinia tracheiphila</name>
    <dbReference type="NCBI Taxonomy" id="65700"/>
    <lineage>
        <taxon>Bacteria</taxon>
        <taxon>Pseudomonadati</taxon>
        <taxon>Pseudomonadota</taxon>
        <taxon>Gammaproteobacteria</taxon>
        <taxon>Enterobacterales</taxon>
        <taxon>Erwiniaceae</taxon>
        <taxon>Erwinia</taxon>
    </lineage>
</organism>
<dbReference type="GO" id="GO:0043190">
    <property type="term" value="C:ATP-binding cassette (ABC) transporter complex"/>
    <property type="evidence" value="ECO:0007669"/>
    <property type="project" value="InterPro"/>
</dbReference>
<dbReference type="NCBIfam" id="NF043070">
    <property type="entry name" value="DppA_dipep"/>
    <property type="match status" value="1"/>
</dbReference>
<dbReference type="RefSeq" id="WP_233479619.1">
    <property type="nucleotide sequence ID" value="NZ_CP013970.1"/>
</dbReference>
<dbReference type="InterPro" id="IPR039424">
    <property type="entry name" value="SBP_5"/>
</dbReference>
<dbReference type="InterPro" id="IPR000914">
    <property type="entry name" value="SBP_5_dom"/>
</dbReference>
<feature type="chain" id="PRO_5016980379" evidence="3">
    <location>
        <begin position="29"/>
        <end position="536"/>
    </location>
</feature>
<feature type="signal peptide" evidence="3">
    <location>
        <begin position="1"/>
        <end position="28"/>
    </location>
</feature>
<evidence type="ECO:0000313" key="5">
    <source>
        <dbReference type="EMBL" id="AXF77669.1"/>
    </source>
</evidence>
<keyword evidence="2 3" id="KW-0732">Signal</keyword>
<dbReference type="Gene3D" id="3.90.76.10">
    <property type="entry name" value="Dipeptide-binding Protein, Domain 1"/>
    <property type="match status" value="1"/>
</dbReference>
<proteinExistence type="inferred from homology"/>
<dbReference type="AlphaFoldDB" id="A0A345CW52"/>
<protein>
    <submittedName>
        <fullName evidence="5">ABC transporter substrate-binding protein</fullName>
    </submittedName>
</protein>
<dbReference type="PIRSF" id="PIRSF002741">
    <property type="entry name" value="MppA"/>
    <property type="match status" value="1"/>
</dbReference>
<name>A0A345CW52_9GAMM</name>
<comment type="similarity">
    <text evidence="1">Belongs to the bacterial solute-binding protein 5 family.</text>
</comment>
<dbReference type="GO" id="GO:0030288">
    <property type="term" value="C:outer membrane-bounded periplasmic space"/>
    <property type="evidence" value="ECO:0007669"/>
    <property type="project" value="InterPro"/>
</dbReference>
<dbReference type="SUPFAM" id="SSF53850">
    <property type="entry name" value="Periplasmic binding protein-like II"/>
    <property type="match status" value="1"/>
</dbReference>
<dbReference type="GO" id="GO:1904680">
    <property type="term" value="F:peptide transmembrane transporter activity"/>
    <property type="evidence" value="ECO:0007669"/>
    <property type="project" value="TreeGrafter"/>
</dbReference>
<dbReference type="PANTHER" id="PTHR30290:SF38">
    <property type="entry name" value="D,D-DIPEPTIDE-BINDING PERIPLASMIC PROTEIN DDPA-RELATED"/>
    <property type="match status" value="1"/>
</dbReference>
<dbReference type="GO" id="GO:0071916">
    <property type="term" value="F:dipeptide transmembrane transporter activity"/>
    <property type="evidence" value="ECO:0007669"/>
    <property type="project" value="InterPro"/>
</dbReference>
<dbReference type="PANTHER" id="PTHR30290">
    <property type="entry name" value="PERIPLASMIC BINDING COMPONENT OF ABC TRANSPORTER"/>
    <property type="match status" value="1"/>
</dbReference>
<gene>
    <name evidence="5" type="ORF">AV903_19090</name>
</gene>
<dbReference type="FunFam" id="3.90.76.10:FF:000002">
    <property type="entry name" value="Dipeptide ABC transporter, substrate-binding protein"/>
    <property type="match status" value="1"/>
</dbReference>
<dbReference type="CDD" id="cd08493">
    <property type="entry name" value="PBP2_DppA_like"/>
    <property type="match status" value="1"/>
</dbReference>
<evidence type="ECO:0000259" key="4">
    <source>
        <dbReference type="Pfam" id="PF00496"/>
    </source>
</evidence>
<dbReference type="FunFam" id="3.10.105.10:FF:000002">
    <property type="entry name" value="Dipeptide ABC transporter, substrate-binding protein"/>
    <property type="match status" value="1"/>
</dbReference>
<dbReference type="PROSITE" id="PS01040">
    <property type="entry name" value="SBP_BACTERIAL_5"/>
    <property type="match status" value="1"/>
</dbReference>
<accession>A0A345CW52</accession>
<dbReference type="FunFam" id="3.40.190.10:FF:000036">
    <property type="entry name" value="Dipeptide ABC transporter, substrate-binding protein"/>
    <property type="match status" value="1"/>
</dbReference>
<dbReference type="InterPro" id="IPR023765">
    <property type="entry name" value="SBP_5_CS"/>
</dbReference>
<feature type="domain" description="Solute-binding protein family 5" evidence="4">
    <location>
        <begin position="73"/>
        <end position="453"/>
    </location>
</feature>
<dbReference type="EMBL" id="CP013970">
    <property type="protein sequence ID" value="AXF77669.1"/>
    <property type="molecule type" value="Genomic_DNA"/>
</dbReference>
<sequence>MRISVAKTGMLKVGLSLIALTVSAGVQAKTLVYCSEGSPEGFNPQLFTSGTTYDASSVPIYNRLVEFKTGTTELQPGLAEKWDISADGKTYTFHLREGVKWQTTKDFKPGRDFNADDVVFSFERQLDKNNKYHSLSGGSYEYFEGMDMPKIIEKVEKVDDHTVRFVLTRSEAPFLADLGMDFASILSAEYADNMLKAGTPEKLDLNPVGTGPFQLMQYQKDSRILYKAFDQYWGNKPKIDRLVFSVTPDASVRYAKLQKGECQVIPFPNPADLARMKEDKNINLMQIPGLNVGYLAFNTEKKPLDNVKVRQALIMAVNKKAIIDAVYQGAGQTAKNLIPPTMWGYNDAVQDYPYDTEKAKALLKEAGLADGFTIDLWAMPVQRPYNPNARRMAEMVQNDWAKIGVKAKIVTYEWGEYLKRAKAGEHQTVMMGWTGDNGDPDNFFATLFSCAAAKEGSNYSRWCYKPFEELIQPARAEADHNKRVEYYKQAQVMMHEQAPALIIAHSTVYEPVSKKVSGYVVDPLGKHHFDNVDIKE</sequence>
<dbReference type="InterPro" id="IPR030678">
    <property type="entry name" value="Peptide/Ni-bd"/>
</dbReference>
<evidence type="ECO:0000256" key="3">
    <source>
        <dbReference type="SAM" id="SignalP"/>
    </source>
</evidence>
<evidence type="ECO:0000313" key="6">
    <source>
        <dbReference type="Proteomes" id="UP000264980"/>
    </source>
</evidence>
<dbReference type="Pfam" id="PF00496">
    <property type="entry name" value="SBP_bac_5"/>
    <property type="match status" value="1"/>
</dbReference>